<proteinExistence type="predicted"/>
<accession>A0ABW0HZG9</accession>
<feature type="transmembrane region" description="Helical" evidence="1">
    <location>
        <begin position="32"/>
        <end position="52"/>
    </location>
</feature>
<evidence type="ECO:0000256" key="1">
    <source>
        <dbReference type="SAM" id="Phobius"/>
    </source>
</evidence>
<feature type="transmembrane region" description="Helical" evidence="1">
    <location>
        <begin position="5"/>
        <end position="26"/>
    </location>
</feature>
<dbReference type="Proteomes" id="UP001596113">
    <property type="component" value="Unassembled WGS sequence"/>
</dbReference>
<reference evidence="3" key="1">
    <citation type="journal article" date="2019" name="Int. J. Syst. Evol. Microbiol.">
        <title>The Global Catalogue of Microorganisms (GCM) 10K type strain sequencing project: providing services to taxonomists for standard genome sequencing and annotation.</title>
        <authorList>
            <consortium name="The Broad Institute Genomics Platform"/>
            <consortium name="The Broad Institute Genome Sequencing Center for Infectious Disease"/>
            <person name="Wu L."/>
            <person name="Ma J."/>
        </authorList>
    </citation>
    <scope>NUCLEOTIDE SEQUENCE [LARGE SCALE GENOMIC DNA]</scope>
    <source>
        <strain evidence="3">CGMCC 1.18575</strain>
    </source>
</reference>
<keyword evidence="1" id="KW-0472">Membrane</keyword>
<keyword evidence="1" id="KW-0812">Transmembrane</keyword>
<keyword evidence="1" id="KW-1133">Transmembrane helix</keyword>
<dbReference type="RefSeq" id="WP_378138615.1">
    <property type="nucleotide sequence ID" value="NZ_JBHSMI010000056.1"/>
</dbReference>
<gene>
    <name evidence="2" type="ORF">ACFPOF_27595</name>
</gene>
<protein>
    <recommendedName>
        <fullName evidence="4">LPXTG cell wall anchor domain-containing protein</fullName>
    </recommendedName>
</protein>
<organism evidence="2 3">
    <name type="scientific">Cohnella soli</name>
    <dbReference type="NCBI Taxonomy" id="425005"/>
    <lineage>
        <taxon>Bacteria</taxon>
        <taxon>Bacillati</taxon>
        <taxon>Bacillota</taxon>
        <taxon>Bacilli</taxon>
        <taxon>Bacillales</taxon>
        <taxon>Paenibacillaceae</taxon>
        <taxon>Cohnella</taxon>
    </lineage>
</organism>
<name>A0ABW0HZG9_9BACL</name>
<evidence type="ECO:0000313" key="2">
    <source>
        <dbReference type="EMBL" id="MFC5406514.1"/>
    </source>
</evidence>
<sequence length="57" mass="6318">MVNRVLNWVLLLCVVSFALNGLLYWTMGKKDVLINLYGAVGLGILTGIGILVTRKKR</sequence>
<evidence type="ECO:0008006" key="4">
    <source>
        <dbReference type="Google" id="ProtNLM"/>
    </source>
</evidence>
<comment type="caution">
    <text evidence="2">The sequence shown here is derived from an EMBL/GenBank/DDBJ whole genome shotgun (WGS) entry which is preliminary data.</text>
</comment>
<dbReference type="EMBL" id="JBHSMI010000056">
    <property type="protein sequence ID" value="MFC5406514.1"/>
    <property type="molecule type" value="Genomic_DNA"/>
</dbReference>
<keyword evidence="3" id="KW-1185">Reference proteome</keyword>
<evidence type="ECO:0000313" key="3">
    <source>
        <dbReference type="Proteomes" id="UP001596113"/>
    </source>
</evidence>